<evidence type="ECO:0000256" key="1">
    <source>
        <dbReference type="SAM" id="MobiDB-lite"/>
    </source>
</evidence>
<sequence length="249" mass="28761">MPDELSVRQWQERFRAGAFNVQDRYTQCKAGWYDWFCQDHALAGRLKKIGRVVMGITDPFILDNYYVWFKNNCPLNGPLYDDVRFEPLSGERGGKYFVVSLDSPHEREKWALVTERYGFDAPEFDCRDIREMVKYINSIGPELQQGIVPPFIAEKDAVTAYTRLRGEPEGIHIYRDGNHRFSYAPRRGRQMRTVLTAASLEDAPPGFVSEQAHSIKGMYVYCPEDAGLPLPDLVPQDTTKSQKRKEPER</sequence>
<organism evidence="2">
    <name type="scientific">uncultured prokaryote</name>
    <dbReference type="NCBI Taxonomy" id="198431"/>
    <lineage>
        <taxon>unclassified sequences</taxon>
        <taxon>environmental samples</taxon>
    </lineage>
</organism>
<dbReference type="CDD" id="cd22818">
    <property type="entry name" value="AcrIIA11"/>
    <property type="match status" value="1"/>
</dbReference>
<reference evidence="2" key="1">
    <citation type="submission" date="2015-06" db="EMBL/GenBank/DDBJ databases">
        <authorList>
            <person name="Joergensen T."/>
        </authorList>
    </citation>
    <scope>NUCLEOTIDE SEQUENCE</scope>
    <source>
        <strain evidence="2">RGFK0843</strain>
    </source>
</reference>
<feature type="region of interest" description="Disordered" evidence="1">
    <location>
        <begin position="227"/>
        <end position="249"/>
    </location>
</feature>
<dbReference type="AlphaFoldDB" id="A0A0H5Q1U1"/>
<accession>A0A0H5Q1U1</accession>
<evidence type="ECO:0000313" key="2">
    <source>
        <dbReference type="EMBL" id="CRY95966.1"/>
    </source>
</evidence>
<dbReference type="EMBL" id="LN853448">
    <property type="protein sequence ID" value="CRY95966.1"/>
    <property type="molecule type" value="Genomic_DNA"/>
</dbReference>
<reference evidence="2" key="2">
    <citation type="submission" date="2015-07" db="EMBL/GenBank/DDBJ databases">
        <title>Plasmids, circular viruses and viroids from rat gut.</title>
        <authorList>
            <person name="Jorgensen T.J."/>
            <person name="Hansen M.A."/>
            <person name="Xu Z."/>
            <person name="Tabak M.A."/>
            <person name="Sorensen S.J."/>
            <person name="Hansen L.H."/>
        </authorList>
    </citation>
    <scope>NUCLEOTIDE SEQUENCE</scope>
    <source>
        <strain evidence="2">RGFK0843</strain>
    </source>
</reference>
<name>A0A0H5Q1U1_9ZZZZ</name>
<protein>
    <submittedName>
        <fullName evidence="2">Uncharacterized protein</fullName>
    </submittedName>
</protein>
<proteinExistence type="predicted"/>